<gene>
    <name evidence="1" type="ORF">DSM5745_01886</name>
    <name evidence="2" type="ORF">DSM5745_01887</name>
</gene>
<dbReference type="Proteomes" id="UP000256690">
    <property type="component" value="Unassembled WGS sequence"/>
</dbReference>
<dbReference type="GeneID" id="38112256"/>
<evidence type="ECO:0000313" key="2">
    <source>
        <dbReference type="EMBL" id="RDW90112.1"/>
    </source>
</evidence>
<organism evidence="2 3">
    <name type="scientific">Aspergillus mulundensis</name>
    <dbReference type="NCBI Taxonomy" id="1810919"/>
    <lineage>
        <taxon>Eukaryota</taxon>
        <taxon>Fungi</taxon>
        <taxon>Dikarya</taxon>
        <taxon>Ascomycota</taxon>
        <taxon>Pezizomycotina</taxon>
        <taxon>Eurotiomycetes</taxon>
        <taxon>Eurotiomycetidae</taxon>
        <taxon>Eurotiales</taxon>
        <taxon>Aspergillaceae</taxon>
        <taxon>Aspergillus</taxon>
        <taxon>Aspergillus subgen. Nidulantes</taxon>
    </lineage>
</organism>
<accession>A0A3D8SUW7</accession>
<dbReference type="EMBL" id="PVWQ01000002">
    <property type="protein sequence ID" value="RDW90111.1"/>
    <property type="molecule type" value="Genomic_DNA"/>
</dbReference>
<dbReference type="AlphaFoldDB" id="A0A3D8SUW7"/>
<sequence length="57" mass="6137">MYTYTPTSKFLVLAPIQSPPLAATNEQTETNATSVPRLPAGFLFLGYDHPRAASPSV</sequence>
<dbReference type="EMBL" id="PVWQ01000002">
    <property type="protein sequence ID" value="RDW90112.1"/>
    <property type="molecule type" value="Genomic_DNA"/>
</dbReference>
<protein>
    <submittedName>
        <fullName evidence="2">Uncharacterized protein</fullName>
    </submittedName>
</protein>
<reference evidence="2 3" key="1">
    <citation type="journal article" date="2018" name="IMA Fungus">
        <title>IMA Genome-F 9: Draft genome sequence of Annulohypoxylon stygium, Aspergillus mulundensis, Berkeleyomyces basicola (syn. Thielaviopsis basicola), Ceratocystis smalleyi, two Cercospora beticola strains, Coleophoma cylindrospora, Fusarium fracticaudum, Phialophora cf. hyalina, and Morchella septimelata.</title>
        <authorList>
            <person name="Wingfield B.D."/>
            <person name="Bills G.F."/>
            <person name="Dong Y."/>
            <person name="Huang W."/>
            <person name="Nel W.J."/>
            <person name="Swalarsk-Parry B.S."/>
            <person name="Vaghefi N."/>
            <person name="Wilken P.M."/>
            <person name="An Z."/>
            <person name="de Beer Z.W."/>
            <person name="De Vos L."/>
            <person name="Chen L."/>
            <person name="Duong T.A."/>
            <person name="Gao Y."/>
            <person name="Hammerbacher A."/>
            <person name="Kikkert J.R."/>
            <person name="Li Y."/>
            <person name="Li H."/>
            <person name="Li K."/>
            <person name="Li Q."/>
            <person name="Liu X."/>
            <person name="Ma X."/>
            <person name="Naidoo K."/>
            <person name="Pethybridge S.J."/>
            <person name="Sun J."/>
            <person name="Steenkamp E.T."/>
            <person name="van der Nest M.A."/>
            <person name="van Wyk S."/>
            <person name="Wingfield M.J."/>
            <person name="Xiong C."/>
            <person name="Yue Q."/>
            <person name="Zhang X."/>
        </authorList>
    </citation>
    <scope>NUCLEOTIDE SEQUENCE [LARGE SCALE GENOMIC DNA]</scope>
    <source>
        <strain evidence="2 3">DSM 5745</strain>
    </source>
</reference>
<evidence type="ECO:0000313" key="3">
    <source>
        <dbReference type="Proteomes" id="UP000256690"/>
    </source>
</evidence>
<dbReference type="RefSeq" id="XP_026607065.1">
    <property type="nucleotide sequence ID" value="XM_026743902.1"/>
</dbReference>
<evidence type="ECO:0000313" key="1">
    <source>
        <dbReference type="EMBL" id="RDW90111.1"/>
    </source>
</evidence>
<proteinExistence type="predicted"/>
<comment type="caution">
    <text evidence="2">The sequence shown here is derived from an EMBL/GenBank/DDBJ whole genome shotgun (WGS) entry which is preliminary data.</text>
</comment>
<keyword evidence="3" id="KW-1185">Reference proteome</keyword>
<name>A0A3D8SUW7_9EURO</name>